<accession>D4H6S5</accession>
<evidence type="ECO:0008006" key="4">
    <source>
        <dbReference type="Google" id="ProtNLM"/>
    </source>
</evidence>
<dbReference type="OrthoDB" id="9812251at2"/>
<dbReference type="SUPFAM" id="SSF109998">
    <property type="entry name" value="Triger factor/SurA peptide-binding domain-like"/>
    <property type="match status" value="1"/>
</dbReference>
<dbReference type="InParanoid" id="D4H6S5"/>
<reference evidence="2 3" key="1">
    <citation type="journal article" date="2010" name="Stand. Genomic Sci.">
        <title>Complete genome sequence of Denitrovibrio acetiphilus type strain (N2460).</title>
        <authorList>
            <person name="Kiss H."/>
            <person name="Lang E."/>
            <person name="Lapidus A."/>
            <person name="Copeland A."/>
            <person name="Nolan M."/>
            <person name="Glavina Del Rio T."/>
            <person name="Chen F."/>
            <person name="Lucas S."/>
            <person name="Tice H."/>
            <person name="Cheng J.F."/>
            <person name="Han C."/>
            <person name="Goodwin L."/>
            <person name="Pitluck S."/>
            <person name="Liolios K."/>
            <person name="Pati A."/>
            <person name="Ivanova N."/>
            <person name="Mavromatis K."/>
            <person name="Chen A."/>
            <person name="Palaniappan K."/>
            <person name="Land M."/>
            <person name="Hauser L."/>
            <person name="Chang Y.J."/>
            <person name="Jeffries C.D."/>
            <person name="Detter J.C."/>
            <person name="Brettin T."/>
            <person name="Spring S."/>
            <person name="Rohde M."/>
            <person name="Goker M."/>
            <person name="Woyke T."/>
            <person name="Bristow J."/>
            <person name="Eisen J.A."/>
            <person name="Markowitz V."/>
            <person name="Hugenholtz P."/>
            <person name="Kyrpides N.C."/>
            <person name="Klenk H.P."/>
        </authorList>
    </citation>
    <scope>NUCLEOTIDE SEQUENCE [LARGE SCALE GENOMIC DNA]</scope>
    <source>
        <strain evidence="3">DSM 12809 / NBRC 114555 / N2460</strain>
    </source>
</reference>
<evidence type="ECO:0000313" key="3">
    <source>
        <dbReference type="Proteomes" id="UP000002012"/>
    </source>
</evidence>
<dbReference type="HOGENOM" id="CLU_1537585_0_0_0"/>
<protein>
    <recommendedName>
        <fullName evidence="4">Peptidylprolyl isomerase</fullName>
    </recommendedName>
</protein>
<gene>
    <name evidence="2" type="ordered locus">Dacet_1015</name>
</gene>
<sequence length="174" mass="19738" precursor="true">MKKTLIILVLLVAVAGMISVSAFNRNMDDVVGYIDGNAVKAAELQSYVDTLLGDNYRKKMDSKEGRKELFNHYVNRKLLLEYAKENVEEGDSFVTSHTMGNVSTESAMLSAVLKKEVNDKVKYTEEDIRELMASDVRFSDAQSAERELISQKRLKLFYTFMNKLKAEHKIELAG</sequence>
<dbReference type="Proteomes" id="UP000002012">
    <property type="component" value="Chromosome"/>
</dbReference>
<feature type="signal peptide" evidence="1">
    <location>
        <begin position="1"/>
        <end position="22"/>
    </location>
</feature>
<feature type="chain" id="PRO_5003058032" description="Peptidylprolyl isomerase" evidence="1">
    <location>
        <begin position="23"/>
        <end position="174"/>
    </location>
</feature>
<dbReference type="InterPro" id="IPR027304">
    <property type="entry name" value="Trigger_fact/SurA_dom_sf"/>
</dbReference>
<dbReference type="PaxDb" id="522772-Dacet_1015"/>
<evidence type="ECO:0000313" key="2">
    <source>
        <dbReference type="EMBL" id="ADD67791.1"/>
    </source>
</evidence>
<keyword evidence="1" id="KW-0732">Signal</keyword>
<keyword evidence="3" id="KW-1185">Reference proteome</keyword>
<dbReference type="EMBL" id="CP001968">
    <property type="protein sequence ID" value="ADD67791.1"/>
    <property type="molecule type" value="Genomic_DNA"/>
</dbReference>
<name>D4H6S5_DENA2</name>
<proteinExistence type="predicted"/>
<dbReference type="eggNOG" id="ENOG5032NAJ">
    <property type="taxonomic scope" value="Bacteria"/>
</dbReference>
<dbReference type="KEGG" id="dap:Dacet_1015"/>
<evidence type="ECO:0000256" key="1">
    <source>
        <dbReference type="SAM" id="SignalP"/>
    </source>
</evidence>
<dbReference type="RefSeq" id="WP_013010322.1">
    <property type="nucleotide sequence ID" value="NC_013943.1"/>
</dbReference>
<organism evidence="2 3">
    <name type="scientific">Denitrovibrio acetiphilus (strain DSM 12809 / NBRC 114555 / N2460)</name>
    <dbReference type="NCBI Taxonomy" id="522772"/>
    <lineage>
        <taxon>Bacteria</taxon>
        <taxon>Pseudomonadati</taxon>
        <taxon>Deferribacterota</taxon>
        <taxon>Deferribacteres</taxon>
        <taxon>Deferribacterales</taxon>
        <taxon>Geovibrionaceae</taxon>
        <taxon>Denitrovibrio</taxon>
    </lineage>
</organism>
<dbReference type="AlphaFoldDB" id="D4H6S5"/>